<keyword evidence="5" id="KW-1185">Reference proteome</keyword>
<dbReference type="Proteomes" id="UP000236311">
    <property type="component" value="Unassembled WGS sequence"/>
</dbReference>
<dbReference type="InterPro" id="IPR037126">
    <property type="entry name" value="PdaC/RsiV-like_sf"/>
</dbReference>
<dbReference type="AlphaFoldDB" id="A0A2K4ZFY1"/>
<proteinExistence type="predicted"/>
<dbReference type="OrthoDB" id="5637at2"/>
<evidence type="ECO:0000313" key="5">
    <source>
        <dbReference type="Proteomes" id="UP000236311"/>
    </source>
</evidence>
<dbReference type="RefSeq" id="WP_103239476.1">
    <property type="nucleotide sequence ID" value="NZ_JANJZD010000009.1"/>
</dbReference>
<accession>A0A2K4ZFY1</accession>
<organism evidence="4 5">
    <name type="scientific">Acetatifactor muris</name>
    <dbReference type="NCBI Taxonomy" id="879566"/>
    <lineage>
        <taxon>Bacteria</taxon>
        <taxon>Bacillati</taxon>
        <taxon>Bacillota</taxon>
        <taxon>Clostridia</taxon>
        <taxon>Lachnospirales</taxon>
        <taxon>Lachnospiraceae</taxon>
        <taxon>Acetatifactor</taxon>
    </lineage>
</organism>
<evidence type="ECO:0000313" key="4">
    <source>
        <dbReference type="EMBL" id="SOY29380.1"/>
    </source>
</evidence>
<evidence type="ECO:0000256" key="2">
    <source>
        <dbReference type="SAM" id="SignalP"/>
    </source>
</evidence>
<name>A0A2K4ZFY1_9FIRM</name>
<reference evidence="4 5" key="1">
    <citation type="submission" date="2018-01" db="EMBL/GenBank/DDBJ databases">
        <authorList>
            <person name="Gaut B.S."/>
            <person name="Morton B.R."/>
            <person name="Clegg M.T."/>
            <person name="Duvall M.R."/>
        </authorList>
    </citation>
    <scope>NUCLEOTIDE SEQUENCE [LARGE SCALE GENOMIC DNA]</scope>
    <source>
        <strain evidence="4">GP69</strain>
    </source>
</reference>
<feature type="chain" id="PRO_5038554877" description="DUF3298 domain-containing protein" evidence="2">
    <location>
        <begin position="19"/>
        <end position="613"/>
    </location>
</feature>
<sequence>MDFLIPAVCILLPFALTACNHPGDSAFTGSPEDTEPQSETVDTAENEEKDSEAEYSAFGSVPWFRDDTGSRTQMADGWIYGYWGRRLCRINIDTLEAETLYEAASSQDGCFCIQDGYIYFLEKRNIDYLDGAKANLRRIKCDGSDMVLLAENIPVQEYQFYRMNFHEDILYLTSAYSGPEDDLYFRISMDGTASPVDVSDTLYGLLPEGYTDACKTYKYNSLPDIASCMTHFGYAFVTDSAGRLYRILPESGEKEEFPLTSPESSGYFFLTNEALVYKQDRDIWYAASLDHPETVTEIGELACYGINFWDEKGMYYANQRYDEDAFHLERLNWDGTGDRLHYGISRPTTSLSADGLDFFYSDGTWLYYNRLHQGDSAVYRVQIENDSDCLPELVYVYYDNPLRDISVSETFDTTFTVNESGAKGSFSMTKVSLTEQTPAAAGINQFLETLYEEQSHYIEELAESVRETVSWEWPEDDWASGTIVEHSTHFSISYLDDNYIVLSRNWYGYWQGAAHGLHGTIEYVFSRSTGKQLQITDVVKNSEAEIKAIIGPYVEAQAEWGTDGEDWEAVLLEDGRFFLTPEGIGMHFDVYEMTSYASGGLDVIVPYEEFEMR</sequence>
<dbReference type="InterPro" id="IPR021729">
    <property type="entry name" value="DUF3298"/>
</dbReference>
<dbReference type="Pfam" id="PF11738">
    <property type="entry name" value="DUF3298"/>
    <property type="match status" value="1"/>
</dbReference>
<feature type="compositionally biased region" description="Acidic residues" evidence="1">
    <location>
        <begin position="32"/>
        <end position="53"/>
    </location>
</feature>
<evidence type="ECO:0000259" key="3">
    <source>
        <dbReference type="Pfam" id="PF11738"/>
    </source>
</evidence>
<feature type="region of interest" description="Disordered" evidence="1">
    <location>
        <begin position="26"/>
        <end position="55"/>
    </location>
</feature>
<gene>
    <name evidence="4" type="ORF">AMURIS_02095</name>
</gene>
<feature type="domain" description="DUF3298" evidence="3">
    <location>
        <begin position="547"/>
        <end position="608"/>
    </location>
</feature>
<feature type="signal peptide" evidence="2">
    <location>
        <begin position="1"/>
        <end position="18"/>
    </location>
</feature>
<dbReference type="Gene3D" id="3.30.565.40">
    <property type="entry name" value="Fervidobacterium nodosum Rt17-B1 like"/>
    <property type="match status" value="1"/>
</dbReference>
<dbReference type="Gene3D" id="3.90.640.20">
    <property type="entry name" value="Heat-shock cognate protein, ATPase"/>
    <property type="match status" value="1"/>
</dbReference>
<dbReference type="EMBL" id="OFSM01000009">
    <property type="protein sequence ID" value="SOY29380.1"/>
    <property type="molecule type" value="Genomic_DNA"/>
</dbReference>
<keyword evidence="2" id="KW-0732">Signal</keyword>
<evidence type="ECO:0000256" key="1">
    <source>
        <dbReference type="SAM" id="MobiDB-lite"/>
    </source>
</evidence>
<protein>
    <recommendedName>
        <fullName evidence="3">DUF3298 domain-containing protein</fullName>
    </recommendedName>
</protein>